<feature type="transmembrane region" description="Helical" evidence="7">
    <location>
        <begin position="402"/>
        <end position="420"/>
    </location>
</feature>
<dbReference type="InterPro" id="IPR018629">
    <property type="entry name" value="XK-rel"/>
</dbReference>
<dbReference type="InterPro" id="IPR050895">
    <property type="entry name" value="XK-related_scramblase"/>
</dbReference>
<feature type="compositionally biased region" description="Low complexity" evidence="8">
    <location>
        <begin position="948"/>
        <end position="962"/>
    </location>
</feature>
<evidence type="ECO:0000256" key="1">
    <source>
        <dbReference type="ARBA" id="ARBA00004651"/>
    </source>
</evidence>
<dbReference type="EMBL" id="CAJOBC010000456">
    <property type="protein sequence ID" value="CAF3588618.1"/>
    <property type="molecule type" value="Genomic_DNA"/>
</dbReference>
<feature type="compositionally biased region" description="Polar residues" evidence="8">
    <location>
        <begin position="1"/>
        <end position="29"/>
    </location>
</feature>
<comment type="subcellular location">
    <subcellularLocation>
        <location evidence="1">Cell membrane</location>
        <topology evidence="1">Multi-pass membrane protein</topology>
    </subcellularLocation>
    <subcellularLocation>
        <location evidence="7">Membrane</location>
        <topology evidence="7">Multi-pass membrane protein</topology>
    </subcellularLocation>
</comment>
<evidence type="ECO:0000256" key="8">
    <source>
        <dbReference type="SAM" id="MobiDB-lite"/>
    </source>
</evidence>
<feature type="transmembrane region" description="Helical" evidence="7">
    <location>
        <begin position="638"/>
        <end position="656"/>
    </location>
</feature>
<evidence type="ECO:0000313" key="10">
    <source>
        <dbReference type="EMBL" id="CAF0803392.1"/>
    </source>
</evidence>
<dbReference type="Pfam" id="PF09815">
    <property type="entry name" value="XK-related"/>
    <property type="match status" value="1"/>
</dbReference>
<feature type="region of interest" description="Disordered" evidence="8">
    <location>
        <begin position="1"/>
        <end position="60"/>
    </location>
</feature>
<keyword evidence="6 7" id="KW-0472">Membrane</keyword>
<dbReference type="PANTHER" id="PTHR16024">
    <property type="entry name" value="XK-RELATED PROTEIN"/>
    <property type="match status" value="1"/>
</dbReference>
<dbReference type="EMBL" id="CAJNOK010000048">
    <property type="protein sequence ID" value="CAF0725215.1"/>
    <property type="molecule type" value="Genomic_DNA"/>
</dbReference>
<evidence type="ECO:0000256" key="5">
    <source>
        <dbReference type="ARBA" id="ARBA00022989"/>
    </source>
</evidence>
<feature type="compositionally biased region" description="Basic and acidic residues" evidence="8">
    <location>
        <begin position="303"/>
        <end position="312"/>
    </location>
</feature>
<keyword evidence="3" id="KW-1003">Cell membrane</keyword>
<feature type="region of interest" description="Disordered" evidence="8">
    <location>
        <begin position="743"/>
        <end position="826"/>
    </location>
</feature>
<keyword evidence="4 7" id="KW-0812">Transmembrane</keyword>
<name>A0A813SQV2_9BILA</name>
<reference evidence="10" key="1">
    <citation type="submission" date="2021-02" db="EMBL/GenBank/DDBJ databases">
        <authorList>
            <person name="Nowell W R."/>
        </authorList>
    </citation>
    <scope>NUCLEOTIDE SEQUENCE</scope>
</reference>
<feature type="region of interest" description="Disordered" evidence="8">
    <location>
        <begin position="115"/>
        <end position="139"/>
    </location>
</feature>
<evidence type="ECO:0000313" key="11">
    <source>
        <dbReference type="EMBL" id="CAF3498383.1"/>
    </source>
</evidence>
<keyword evidence="13" id="KW-1185">Reference proteome</keyword>
<evidence type="ECO:0000313" key="13">
    <source>
        <dbReference type="Proteomes" id="UP000663829"/>
    </source>
</evidence>
<dbReference type="PANTHER" id="PTHR16024:SF6">
    <property type="entry name" value="XK-RELATED PROTEIN"/>
    <property type="match status" value="1"/>
</dbReference>
<evidence type="ECO:0000256" key="3">
    <source>
        <dbReference type="ARBA" id="ARBA00022475"/>
    </source>
</evidence>
<dbReference type="EMBL" id="CAJNOQ010000456">
    <property type="protein sequence ID" value="CAF0803392.1"/>
    <property type="molecule type" value="Genomic_DNA"/>
</dbReference>
<dbReference type="GO" id="GO:0043652">
    <property type="term" value="P:engulfment of apoptotic cell"/>
    <property type="evidence" value="ECO:0007669"/>
    <property type="project" value="TreeGrafter"/>
</dbReference>
<proteinExistence type="inferred from homology"/>
<organism evidence="10 13">
    <name type="scientific">Didymodactylos carnosus</name>
    <dbReference type="NCBI Taxonomy" id="1234261"/>
    <lineage>
        <taxon>Eukaryota</taxon>
        <taxon>Metazoa</taxon>
        <taxon>Spiralia</taxon>
        <taxon>Gnathifera</taxon>
        <taxon>Rotifera</taxon>
        <taxon>Eurotatoria</taxon>
        <taxon>Bdelloidea</taxon>
        <taxon>Philodinida</taxon>
        <taxon>Philodinidae</taxon>
        <taxon>Didymodactylos</taxon>
    </lineage>
</organism>
<dbReference type="Proteomes" id="UP000681722">
    <property type="component" value="Unassembled WGS sequence"/>
</dbReference>
<feature type="transmembrane region" description="Helical" evidence="7">
    <location>
        <begin position="569"/>
        <end position="588"/>
    </location>
</feature>
<dbReference type="Proteomes" id="UP000677228">
    <property type="component" value="Unassembled WGS sequence"/>
</dbReference>
<feature type="compositionally biased region" description="Low complexity" evidence="8">
    <location>
        <begin position="42"/>
        <end position="54"/>
    </location>
</feature>
<sequence>MSSSHYEPFTNQDDIQNMSQLGSETTESDVVNGEEDGRILHQSDAQSRSSSQSRSDVRLRSKTISVGTSTSDDHQSPSHTQTGFSLLQSIKDLTHQELFRANPLGLLGKEVIAATGTTNPPEPVPPTTEEPTSSSTPNKLSSIIENESQELQFQVSVDQLQQQPHRLTLADIAPPPIPVLFERDADLLSMQGGPLLLSPLNPTTTKLDFIPDTMTINVFEVFIYAWGVFAFFFDTVTDIILAHAYYDEGSYWLFILTLACVIVPNLTLSLFSLVWYLDGPKVSLQTSPLVNDDSCETSSAESTDVKQNEQHGQDNSGGDIDTLSRRRPTFSTTLASPHESNHYASFSQTDDVEIKQNTLDETVTYANRARYSQTPPSERQKVNASDEILTQPSSATSNALRWIIRIIILVLQLDLCLKYIRGLYYTYKGYRYRKNKEWQRYYLTKQILIDADIALLRVFDVFMDSGSQVILQLYIMLKDSKSLIYDALFLKQSLSIFSSLGSLAYGLSGYSRCLRHMMLTHSAADWPKDKPAPSPVTWWATIIQWVWYVFLITPRVLALAMFAASSRSWFWIIICAHWMGMLFWILRFKTGFCISDQNKYVPREAIFEKCYNIVCSYIYIFCYMNLTEGNTRQRYIAFYTVYYIENIAFSVIYAVHSQEKNLLFKYSLVTFVCTGFWFAVLFQFVYYQCFHPSDHVRANVRHDFSLMFRNRTLAIFDRNRTNIQKSQSCNDIIEKEIKNQNKNSSFDHSLNKSLRKTTSDENINEATHNRFSKQNRQTLLSKQQTIEQHHRLNRSTSDKQESQSRSKQKGFSLLSSPVTNKTRQPSLNLYQPYKSLLNKISVSLKRQPTVSSDYLNDNTVEYRTKQLSTRRPFFDIPSVTLSLQEPLYLNMDEDNDDDYETINNNNSLSTQKAGNHHRLYQSPHLSSISDSVYANEQIMYKIDEDNNDNNSNGNKNNTSNNEEQIVLNAKSLTTKIKRNNNNNQQNYIINNNTITANECCDYPVKK</sequence>
<dbReference type="OrthoDB" id="6136301at2759"/>
<evidence type="ECO:0000313" key="9">
    <source>
        <dbReference type="EMBL" id="CAF0725215.1"/>
    </source>
</evidence>
<feature type="region of interest" description="Disordered" evidence="8">
    <location>
        <begin position="942"/>
        <end position="962"/>
    </location>
</feature>
<evidence type="ECO:0000256" key="2">
    <source>
        <dbReference type="ARBA" id="ARBA00008789"/>
    </source>
</evidence>
<feature type="transmembrane region" description="Helical" evidence="7">
    <location>
        <begin position="609"/>
        <end position="626"/>
    </location>
</feature>
<dbReference type="Proteomes" id="UP000663829">
    <property type="component" value="Unassembled WGS sequence"/>
</dbReference>
<evidence type="ECO:0000256" key="6">
    <source>
        <dbReference type="ARBA" id="ARBA00023136"/>
    </source>
</evidence>
<gene>
    <name evidence="10" type="ORF">GPM918_LOCUS3639</name>
    <name evidence="9" type="ORF">OVA965_LOCUS373</name>
    <name evidence="12" type="ORF">SRO942_LOCUS3639</name>
    <name evidence="11" type="ORF">TMI583_LOCUS373</name>
</gene>
<dbReference type="AlphaFoldDB" id="A0A813SQV2"/>
<dbReference type="Proteomes" id="UP000682733">
    <property type="component" value="Unassembled WGS sequence"/>
</dbReference>
<evidence type="ECO:0000313" key="12">
    <source>
        <dbReference type="EMBL" id="CAF3588618.1"/>
    </source>
</evidence>
<protein>
    <recommendedName>
        <fullName evidence="7">XK-related protein</fullName>
    </recommendedName>
</protein>
<comment type="caution">
    <text evidence="10">The sequence shown here is derived from an EMBL/GenBank/DDBJ whole genome shotgun (WGS) entry which is preliminary data.</text>
</comment>
<feature type="compositionally biased region" description="Polar residues" evidence="8">
    <location>
        <begin position="813"/>
        <end position="826"/>
    </location>
</feature>
<feature type="transmembrane region" description="Helical" evidence="7">
    <location>
        <begin position="253"/>
        <end position="277"/>
    </location>
</feature>
<accession>A0A813SQV2</accession>
<dbReference type="GO" id="GO:0070782">
    <property type="term" value="P:phosphatidylserine exposure on apoptotic cell surface"/>
    <property type="evidence" value="ECO:0007669"/>
    <property type="project" value="TreeGrafter"/>
</dbReference>
<feature type="compositionally biased region" description="Polar residues" evidence="8">
    <location>
        <begin position="743"/>
        <end position="752"/>
    </location>
</feature>
<comment type="similarity">
    <text evidence="2 7">Belongs to the XK family.</text>
</comment>
<dbReference type="EMBL" id="CAJOBA010000048">
    <property type="protein sequence ID" value="CAF3498383.1"/>
    <property type="molecule type" value="Genomic_DNA"/>
</dbReference>
<feature type="transmembrane region" description="Helical" evidence="7">
    <location>
        <begin position="545"/>
        <end position="563"/>
    </location>
</feature>
<evidence type="ECO:0000256" key="7">
    <source>
        <dbReference type="RuleBase" id="RU910716"/>
    </source>
</evidence>
<dbReference type="GO" id="GO:1902742">
    <property type="term" value="P:apoptotic process involved in development"/>
    <property type="evidence" value="ECO:0007669"/>
    <property type="project" value="TreeGrafter"/>
</dbReference>
<keyword evidence="5 7" id="KW-1133">Transmembrane helix</keyword>
<evidence type="ECO:0000256" key="4">
    <source>
        <dbReference type="ARBA" id="ARBA00022692"/>
    </source>
</evidence>
<feature type="transmembrane region" description="Helical" evidence="7">
    <location>
        <begin position="668"/>
        <end position="687"/>
    </location>
</feature>
<feature type="compositionally biased region" description="Polar residues" evidence="8">
    <location>
        <begin position="772"/>
        <end position="786"/>
    </location>
</feature>
<feature type="transmembrane region" description="Helical" evidence="7">
    <location>
        <begin position="221"/>
        <end position="241"/>
    </location>
</feature>
<feature type="region of interest" description="Disordered" evidence="8">
    <location>
        <begin position="288"/>
        <end position="325"/>
    </location>
</feature>
<dbReference type="GO" id="GO:0005886">
    <property type="term" value="C:plasma membrane"/>
    <property type="evidence" value="ECO:0007669"/>
    <property type="project" value="UniProtKB-SubCell"/>
</dbReference>